<dbReference type="GO" id="GO:0017057">
    <property type="term" value="F:6-phosphogluconolactonase activity"/>
    <property type="evidence" value="ECO:0007669"/>
    <property type="project" value="TreeGrafter"/>
</dbReference>
<sequence length="330" mass="35122">MYSVELDTASAKLTAPVLVAELDNPTYVNLSTDGQVLYAVAKEGDSGGVAAYSVSSSGELTPLNKQIGGEGSPCHVSVNDARTQVVTANYHTGLVALYPVEADGSLGPVAATVQHKGSGPNSDRQEKAHAHYAGFTPDQRYVVAVDLGTDELITYDPLNNELNQVARFVFAPGSGPRHIAFHPDGKHAFVLTELSNEVVVLSYDAKTGVFEQEQAISTLPSDFFENSQGSAIHLSSDGAFVYAGNRGHDSIAVFSVDETSKKLSLVQRVSTEGHWPRDFVLDPTEGYVVAANQESDNVLVYKRDKDTGKLTALAGEQTVSAGVCVKFLSK</sequence>
<dbReference type="FunFam" id="2.130.10.10:FF:000306">
    <property type="entry name" value="3-carboxymuconate cyclase"/>
    <property type="match status" value="1"/>
</dbReference>
<dbReference type="SUPFAM" id="SSF51004">
    <property type="entry name" value="C-terminal (heme d1) domain of cytochrome cd1-nitrite reductase"/>
    <property type="match status" value="1"/>
</dbReference>
<accession>A0A4R6U657</accession>
<dbReference type="Pfam" id="PF10282">
    <property type="entry name" value="Lactonase"/>
    <property type="match status" value="1"/>
</dbReference>
<evidence type="ECO:0000256" key="1">
    <source>
        <dbReference type="ARBA" id="ARBA00005564"/>
    </source>
</evidence>
<dbReference type="PANTHER" id="PTHR30344">
    <property type="entry name" value="6-PHOSPHOGLUCONOLACTONASE-RELATED"/>
    <property type="match status" value="1"/>
</dbReference>
<dbReference type="Gene3D" id="2.130.10.10">
    <property type="entry name" value="YVTN repeat-like/Quinoprotein amine dehydrogenase"/>
    <property type="match status" value="1"/>
</dbReference>
<dbReference type="PANTHER" id="PTHR30344:SF1">
    <property type="entry name" value="6-PHOSPHOGLUCONOLACTONASE"/>
    <property type="match status" value="1"/>
</dbReference>
<keyword evidence="3" id="KW-1185">Reference proteome</keyword>
<comment type="similarity">
    <text evidence="1">Belongs to the cycloisomerase 2 family.</text>
</comment>
<dbReference type="InterPro" id="IPR050282">
    <property type="entry name" value="Cycloisomerase_2"/>
</dbReference>
<dbReference type="InterPro" id="IPR011048">
    <property type="entry name" value="Haem_d1_sf"/>
</dbReference>
<evidence type="ECO:0000313" key="2">
    <source>
        <dbReference type="EMBL" id="TDQ41062.1"/>
    </source>
</evidence>
<dbReference type="GO" id="GO:0005829">
    <property type="term" value="C:cytosol"/>
    <property type="evidence" value="ECO:0007669"/>
    <property type="project" value="TreeGrafter"/>
</dbReference>
<dbReference type="InterPro" id="IPR019405">
    <property type="entry name" value="Lactonase_7-beta_prop"/>
</dbReference>
<name>A0A4R6U657_9BACI</name>
<gene>
    <name evidence="2" type="ORF">EV213_10460</name>
</gene>
<dbReference type="AlphaFoldDB" id="A0A4R6U657"/>
<proteinExistence type="inferred from homology"/>
<dbReference type="EMBL" id="SNYJ01000004">
    <property type="protein sequence ID" value="TDQ41062.1"/>
    <property type="molecule type" value="Genomic_DNA"/>
</dbReference>
<protein>
    <submittedName>
        <fullName evidence="2">6-phosphogluconolactonase</fullName>
    </submittedName>
</protein>
<reference evidence="2 3" key="1">
    <citation type="submission" date="2019-03" db="EMBL/GenBank/DDBJ databases">
        <title>Genomic Encyclopedia of Type Strains, Phase IV (KMG-IV): sequencing the most valuable type-strain genomes for metagenomic binning, comparative biology and taxonomic classification.</title>
        <authorList>
            <person name="Goeker M."/>
        </authorList>
    </citation>
    <scope>NUCLEOTIDE SEQUENCE [LARGE SCALE GENOMIC DNA]</scope>
    <source>
        <strain evidence="2 3">DSM 28697</strain>
    </source>
</reference>
<dbReference type="Proteomes" id="UP000295632">
    <property type="component" value="Unassembled WGS sequence"/>
</dbReference>
<comment type="caution">
    <text evidence="2">The sequence shown here is derived from an EMBL/GenBank/DDBJ whole genome shotgun (WGS) entry which is preliminary data.</text>
</comment>
<organism evidence="2 3">
    <name type="scientific">Aureibacillus halotolerans</name>
    <dbReference type="NCBI Taxonomy" id="1508390"/>
    <lineage>
        <taxon>Bacteria</taxon>
        <taxon>Bacillati</taxon>
        <taxon>Bacillota</taxon>
        <taxon>Bacilli</taxon>
        <taxon>Bacillales</taxon>
        <taxon>Bacillaceae</taxon>
        <taxon>Aureibacillus</taxon>
    </lineage>
</organism>
<evidence type="ECO:0000313" key="3">
    <source>
        <dbReference type="Proteomes" id="UP000295632"/>
    </source>
</evidence>
<dbReference type="InterPro" id="IPR015943">
    <property type="entry name" value="WD40/YVTN_repeat-like_dom_sf"/>
</dbReference>